<evidence type="ECO:0000256" key="2">
    <source>
        <dbReference type="ARBA" id="ARBA00022692"/>
    </source>
</evidence>
<evidence type="ECO:0000256" key="3">
    <source>
        <dbReference type="ARBA" id="ARBA00022989"/>
    </source>
</evidence>
<evidence type="ECO:0000313" key="8">
    <source>
        <dbReference type="Proteomes" id="UP000053593"/>
    </source>
</evidence>
<dbReference type="OrthoDB" id="1077582at2759"/>
<keyword evidence="2 5" id="KW-0812">Transmembrane</keyword>
<evidence type="ECO:0000259" key="6">
    <source>
        <dbReference type="Pfam" id="PF13813"/>
    </source>
</evidence>
<evidence type="ECO:0000256" key="5">
    <source>
        <dbReference type="SAM" id="Phobius"/>
    </source>
</evidence>
<dbReference type="Proteomes" id="UP000053593">
    <property type="component" value="Unassembled WGS sequence"/>
</dbReference>
<dbReference type="Pfam" id="PF13813">
    <property type="entry name" value="MBOAT_2"/>
    <property type="match status" value="1"/>
</dbReference>
<dbReference type="AlphaFoldDB" id="A0A0D0AWK0"/>
<accession>A0A0D0AWK0</accession>
<comment type="subcellular location">
    <subcellularLocation>
        <location evidence="1">Membrane</location>
        <topology evidence="1">Multi-pass membrane protein</topology>
    </subcellularLocation>
</comment>
<keyword evidence="8" id="KW-1185">Reference proteome</keyword>
<proteinExistence type="predicted"/>
<sequence length="343" mass="39774">MSAKGQELATTPWFITPLLYVLLVLGLTFQSTTSRASFFIPILSIAYWTVSYTTVPDKPLSTYFQAISAWETVFQALDYLVLTDPYAEFRLVGQTESPLQKPFLARLVWGLRLVAAPRGVGWNHEPKKFLPPHPEPQSRFSFIFRRQIPSALISFVIFDAAYLALRSHPGFLPGPSSIADVGPFMRFVNVLIFATSAYYFLDLQYRLFSIAMTASGMYRPDEWPDFLGSWSEAYTVRRFWDRTWYQKMRRWRTVPGDLIAQRWIGLKVGSRGCEYTKLFVGFCMNALMHQIADYALRQRGFWDFTSGGVWCFLWCRWVRLWLRMWLLRWGGDLGYEGQKRGGG</sequence>
<dbReference type="HOGENOM" id="CLU_032731_1_0_1"/>
<gene>
    <name evidence="7" type="ORF">GYMLUDRAFT_890264</name>
</gene>
<evidence type="ECO:0000256" key="4">
    <source>
        <dbReference type="ARBA" id="ARBA00023136"/>
    </source>
</evidence>
<evidence type="ECO:0000313" key="7">
    <source>
        <dbReference type="EMBL" id="KIK54940.1"/>
    </source>
</evidence>
<feature type="domain" description="Wax synthase" evidence="6">
    <location>
        <begin position="223"/>
        <end position="313"/>
    </location>
</feature>
<dbReference type="EMBL" id="KN834811">
    <property type="protein sequence ID" value="KIK54940.1"/>
    <property type="molecule type" value="Genomic_DNA"/>
</dbReference>
<evidence type="ECO:0000256" key="1">
    <source>
        <dbReference type="ARBA" id="ARBA00004141"/>
    </source>
</evidence>
<organism evidence="7 8">
    <name type="scientific">Collybiopsis luxurians FD-317 M1</name>
    <dbReference type="NCBI Taxonomy" id="944289"/>
    <lineage>
        <taxon>Eukaryota</taxon>
        <taxon>Fungi</taxon>
        <taxon>Dikarya</taxon>
        <taxon>Basidiomycota</taxon>
        <taxon>Agaricomycotina</taxon>
        <taxon>Agaricomycetes</taxon>
        <taxon>Agaricomycetidae</taxon>
        <taxon>Agaricales</taxon>
        <taxon>Marasmiineae</taxon>
        <taxon>Omphalotaceae</taxon>
        <taxon>Collybiopsis</taxon>
        <taxon>Collybiopsis luxurians</taxon>
    </lineage>
</organism>
<keyword evidence="4 5" id="KW-0472">Membrane</keyword>
<reference evidence="7 8" key="1">
    <citation type="submission" date="2014-04" db="EMBL/GenBank/DDBJ databases">
        <title>Evolutionary Origins and Diversification of the Mycorrhizal Mutualists.</title>
        <authorList>
            <consortium name="DOE Joint Genome Institute"/>
            <consortium name="Mycorrhizal Genomics Consortium"/>
            <person name="Kohler A."/>
            <person name="Kuo A."/>
            <person name="Nagy L.G."/>
            <person name="Floudas D."/>
            <person name="Copeland A."/>
            <person name="Barry K.W."/>
            <person name="Cichocki N."/>
            <person name="Veneault-Fourrey C."/>
            <person name="LaButti K."/>
            <person name="Lindquist E.A."/>
            <person name="Lipzen A."/>
            <person name="Lundell T."/>
            <person name="Morin E."/>
            <person name="Murat C."/>
            <person name="Riley R."/>
            <person name="Ohm R."/>
            <person name="Sun H."/>
            <person name="Tunlid A."/>
            <person name="Henrissat B."/>
            <person name="Grigoriev I.V."/>
            <person name="Hibbett D.S."/>
            <person name="Martin F."/>
        </authorList>
    </citation>
    <scope>NUCLEOTIDE SEQUENCE [LARGE SCALE GENOMIC DNA]</scope>
    <source>
        <strain evidence="7 8">FD-317 M1</strain>
    </source>
</reference>
<name>A0A0D0AWK0_9AGAR</name>
<dbReference type="InterPro" id="IPR032805">
    <property type="entry name" value="Wax_synthase_dom"/>
</dbReference>
<protein>
    <recommendedName>
        <fullName evidence="6">Wax synthase domain-containing protein</fullName>
    </recommendedName>
</protein>
<dbReference type="GO" id="GO:0016020">
    <property type="term" value="C:membrane"/>
    <property type="evidence" value="ECO:0007669"/>
    <property type="project" value="UniProtKB-SubCell"/>
</dbReference>
<feature type="transmembrane region" description="Helical" evidence="5">
    <location>
        <begin position="12"/>
        <end position="30"/>
    </location>
</feature>
<feature type="transmembrane region" description="Helical" evidence="5">
    <location>
        <begin position="36"/>
        <end position="55"/>
    </location>
</feature>
<keyword evidence="3 5" id="KW-1133">Transmembrane helix</keyword>